<dbReference type="InterPro" id="IPR036388">
    <property type="entry name" value="WH-like_DNA-bd_sf"/>
</dbReference>
<proteinExistence type="inferred from homology"/>
<dbReference type="Proteomes" id="UP000182100">
    <property type="component" value="Unassembled WGS sequence"/>
</dbReference>
<keyword evidence="2" id="KW-0805">Transcription regulation</keyword>
<reference evidence="8" key="1">
    <citation type="submission" date="2016-10" db="EMBL/GenBank/DDBJ databases">
        <authorList>
            <person name="Varghese N."/>
            <person name="Submissions S."/>
        </authorList>
    </citation>
    <scope>NUCLEOTIDE SEQUENCE [LARGE SCALE GENOMIC DNA]</scope>
    <source>
        <strain evidence="8">CGMCC 4.3504</strain>
    </source>
</reference>
<comment type="similarity">
    <text evidence="1">Belongs to the sigma-70 factor family. ECF subfamily.</text>
</comment>
<dbReference type="SUPFAM" id="SSF88946">
    <property type="entry name" value="Sigma2 domain of RNA polymerase sigma factors"/>
    <property type="match status" value="1"/>
</dbReference>
<dbReference type="GO" id="GO:0003677">
    <property type="term" value="F:DNA binding"/>
    <property type="evidence" value="ECO:0007669"/>
    <property type="project" value="UniProtKB-KW"/>
</dbReference>
<dbReference type="InterPro" id="IPR007627">
    <property type="entry name" value="RNA_pol_sigma70_r2"/>
</dbReference>
<accession>A0A1G7AS89</accession>
<dbReference type="EMBL" id="FMZK01000019">
    <property type="protein sequence ID" value="SDE17407.1"/>
    <property type="molecule type" value="Genomic_DNA"/>
</dbReference>
<keyword evidence="4" id="KW-0238">DNA-binding</keyword>
<keyword evidence="5" id="KW-0804">Transcription</keyword>
<dbReference type="SUPFAM" id="SSF88659">
    <property type="entry name" value="Sigma3 and sigma4 domains of RNA polymerase sigma factors"/>
    <property type="match status" value="1"/>
</dbReference>
<dbReference type="InterPro" id="IPR014284">
    <property type="entry name" value="RNA_pol_sigma-70_dom"/>
</dbReference>
<dbReference type="PANTHER" id="PTHR43133">
    <property type="entry name" value="RNA POLYMERASE ECF-TYPE SIGMA FACTO"/>
    <property type="match status" value="1"/>
</dbReference>
<name>A0A1G7AS89_9ACTN</name>
<evidence type="ECO:0000256" key="4">
    <source>
        <dbReference type="ARBA" id="ARBA00023125"/>
    </source>
</evidence>
<dbReference type="STRING" id="67344.SAMN05216505_11973"/>
<evidence type="ECO:0000313" key="7">
    <source>
        <dbReference type="EMBL" id="SDE17407.1"/>
    </source>
</evidence>
<evidence type="ECO:0000256" key="1">
    <source>
        <dbReference type="ARBA" id="ARBA00010641"/>
    </source>
</evidence>
<evidence type="ECO:0000313" key="8">
    <source>
        <dbReference type="Proteomes" id="UP000182100"/>
    </source>
</evidence>
<dbReference type="GO" id="GO:0006352">
    <property type="term" value="P:DNA-templated transcription initiation"/>
    <property type="evidence" value="ECO:0007669"/>
    <property type="project" value="InterPro"/>
</dbReference>
<dbReference type="Gene3D" id="1.10.10.10">
    <property type="entry name" value="Winged helix-like DNA-binding domain superfamily/Winged helix DNA-binding domain"/>
    <property type="match status" value="1"/>
</dbReference>
<protein>
    <submittedName>
        <fullName evidence="7">RNA polymerase sigma factor, sigma-70 family</fullName>
    </submittedName>
</protein>
<evidence type="ECO:0000256" key="5">
    <source>
        <dbReference type="ARBA" id="ARBA00023163"/>
    </source>
</evidence>
<evidence type="ECO:0000256" key="3">
    <source>
        <dbReference type="ARBA" id="ARBA00023082"/>
    </source>
</evidence>
<evidence type="ECO:0000256" key="2">
    <source>
        <dbReference type="ARBA" id="ARBA00023015"/>
    </source>
</evidence>
<keyword evidence="3" id="KW-0731">Sigma factor</keyword>
<keyword evidence="8" id="KW-1185">Reference proteome</keyword>
<dbReference type="AlphaFoldDB" id="A0A1G7AS89"/>
<dbReference type="Gene3D" id="1.10.1740.10">
    <property type="match status" value="1"/>
</dbReference>
<dbReference type="GO" id="GO:0016987">
    <property type="term" value="F:sigma factor activity"/>
    <property type="evidence" value="ECO:0007669"/>
    <property type="project" value="UniProtKB-KW"/>
</dbReference>
<feature type="domain" description="RNA polymerase sigma-70 region 2" evidence="6">
    <location>
        <begin position="46"/>
        <end position="112"/>
    </location>
</feature>
<evidence type="ECO:0000259" key="6">
    <source>
        <dbReference type="Pfam" id="PF04542"/>
    </source>
</evidence>
<sequence>MRSGTVPSAAYDDVPYTRGGTVERTDVGALVRSAAGGDAAAWKAIVEGLGPLVWSVVRAHRLSDADAHEVYQTVWFRFAQNLGRIREPEKTGAWLASTARHECLKVLRNARRLTLTDDPRLLDRVSEDGTPEQSLLEAEEAAAQSERVRRMWQEFEELGDRCRQLLRVLIASPPPSYQEVSAALGIAVGSIGPLRQRCLRRLRARLEARGAM</sequence>
<dbReference type="InterPro" id="IPR039425">
    <property type="entry name" value="RNA_pol_sigma-70-like"/>
</dbReference>
<dbReference type="InterPro" id="IPR013324">
    <property type="entry name" value="RNA_pol_sigma_r3/r4-like"/>
</dbReference>
<organism evidence="7 8">
    <name type="scientific">Streptomyces prasinopilosus</name>
    <dbReference type="NCBI Taxonomy" id="67344"/>
    <lineage>
        <taxon>Bacteria</taxon>
        <taxon>Bacillati</taxon>
        <taxon>Actinomycetota</taxon>
        <taxon>Actinomycetes</taxon>
        <taxon>Kitasatosporales</taxon>
        <taxon>Streptomycetaceae</taxon>
        <taxon>Streptomyces</taxon>
    </lineage>
</organism>
<dbReference type="PANTHER" id="PTHR43133:SF8">
    <property type="entry name" value="RNA POLYMERASE SIGMA FACTOR HI_1459-RELATED"/>
    <property type="match status" value="1"/>
</dbReference>
<dbReference type="NCBIfam" id="TIGR02937">
    <property type="entry name" value="sigma70-ECF"/>
    <property type="match status" value="1"/>
</dbReference>
<dbReference type="Pfam" id="PF04542">
    <property type="entry name" value="Sigma70_r2"/>
    <property type="match status" value="1"/>
</dbReference>
<gene>
    <name evidence="7" type="ORF">SAMN05216505_11973</name>
</gene>
<dbReference type="InterPro" id="IPR013325">
    <property type="entry name" value="RNA_pol_sigma_r2"/>
</dbReference>